<keyword evidence="2" id="KW-1185">Reference proteome</keyword>
<proteinExistence type="predicted"/>
<dbReference type="Proteomes" id="UP000275256">
    <property type="component" value="Unassembled WGS sequence"/>
</dbReference>
<reference evidence="1 2" key="1">
    <citation type="submission" date="2018-10" db="EMBL/GenBank/DDBJ databases">
        <title>Tessaracoccus antarcticuss sp. nov., isolated from sediment.</title>
        <authorList>
            <person name="Zhou L.Y."/>
            <person name="Du Z.J."/>
        </authorList>
    </citation>
    <scope>NUCLEOTIDE SEQUENCE [LARGE SCALE GENOMIC DNA]</scope>
    <source>
        <strain evidence="1 2">JDX10</strain>
    </source>
</reference>
<dbReference type="Gene3D" id="1.25.40.10">
    <property type="entry name" value="Tetratricopeptide repeat domain"/>
    <property type="match status" value="1"/>
</dbReference>
<accession>A0A3M0G7K4</accession>
<protein>
    <recommendedName>
        <fullName evidence="3">Tetratricopeptide repeat protein</fullName>
    </recommendedName>
</protein>
<dbReference type="SUPFAM" id="SSF48452">
    <property type="entry name" value="TPR-like"/>
    <property type="match status" value="1"/>
</dbReference>
<dbReference type="OrthoDB" id="3727045at2"/>
<name>A0A3M0G7K4_9ACTN</name>
<evidence type="ECO:0000313" key="2">
    <source>
        <dbReference type="Proteomes" id="UP000275256"/>
    </source>
</evidence>
<gene>
    <name evidence="1" type="ORF">EAX62_14290</name>
</gene>
<evidence type="ECO:0000313" key="1">
    <source>
        <dbReference type="EMBL" id="RMB58362.1"/>
    </source>
</evidence>
<dbReference type="RefSeq" id="WP_121902399.1">
    <property type="nucleotide sequence ID" value="NZ_REFW01000004.1"/>
</dbReference>
<comment type="caution">
    <text evidence="1">The sequence shown here is derived from an EMBL/GenBank/DDBJ whole genome shotgun (WGS) entry which is preliminary data.</text>
</comment>
<organism evidence="1 2">
    <name type="scientific">Tessaracoccus antarcticus</name>
    <dbReference type="NCBI Taxonomy" id="2479848"/>
    <lineage>
        <taxon>Bacteria</taxon>
        <taxon>Bacillati</taxon>
        <taxon>Actinomycetota</taxon>
        <taxon>Actinomycetes</taxon>
        <taxon>Propionibacteriales</taxon>
        <taxon>Propionibacteriaceae</taxon>
        <taxon>Tessaracoccus</taxon>
    </lineage>
</organism>
<evidence type="ECO:0008006" key="3">
    <source>
        <dbReference type="Google" id="ProtNLM"/>
    </source>
</evidence>
<sequence>MDLEKLAIEGDALQEKGDLDGAIGVWTGALRHLPDPAVEDPLSVWFLASIGDAQFESGRFLEAVAATGQALLAGGADTGFVWLRRGQSLVELGDLDAGVEALTNGFMLEGEAIFEDEDPKYEALLRERGIIPDE</sequence>
<dbReference type="AlphaFoldDB" id="A0A3M0G7K4"/>
<dbReference type="EMBL" id="REFW01000004">
    <property type="protein sequence ID" value="RMB58362.1"/>
    <property type="molecule type" value="Genomic_DNA"/>
</dbReference>
<dbReference type="InterPro" id="IPR011990">
    <property type="entry name" value="TPR-like_helical_dom_sf"/>
</dbReference>